<proteinExistence type="predicted"/>
<dbReference type="SMART" id="SM00530">
    <property type="entry name" value="HTH_XRE"/>
    <property type="match status" value="1"/>
</dbReference>
<dbReference type="CDD" id="cd00093">
    <property type="entry name" value="HTH_XRE"/>
    <property type="match status" value="1"/>
</dbReference>
<organism evidence="3 4">
    <name type="scientific">Rubripirellula lacrimiformis</name>
    <dbReference type="NCBI Taxonomy" id="1930273"/>
    <lineage>
        <taxon>Bacteria</taxon>
        <taxon>Pseudomonadati</taxon>
        <taxon>Planctomycetota</taxon>
        <taxon>Planctomycetia</taxon>
        <taxon>Pirellulales</taxon>
        <taxon>Pirellulaceae</taxon>
        <taxon>Rubripirellula</taxon>
    </lineage>
</organism>
<dbReference type="SUPFAM" id="SSF47413">
    <property type="entry name" value="lambda repressor-like DNA-binding domains"/>
    <property type="match status" value="1"/>
</dbReference>
<sequence length="137" mass="14290">MAKKKATKKRAAKSPAKVKAKAKSGSKGVGKRSTTIDPAQFGISVSAILRQIKPHLADKTQAEIAKALGTSPMVISHYFTGHRDPSIGALAALADLAGGSLSLDFHPPGSDRKGGGLNGLDPAIKNYYRATGIRSRL</sequence>
<dbReference type="Gene3D" id="1.10.260.40">
    <property type="entry name" value="lambda repressor-like DNA-binding domains"/>
    <property type="match status" value="1"/>
</dbReference>
<dbReference type="KEGG" id="rlc:K227x_27370"/>
<dbReference type="EMBL" id="CP036525">
    <property type="protein sequence ID" value="QDT04346.1"/>
    <property type="molecule type" value="Genomic_DNA"/>
</dbReference>
<name>A0A517NB28_9BACT</name>
<dbReference type="AlphaFoldDB" id="A0A517NB28"/>
<dbReference type="Proteomes" id="UP000318538">
    <property type="component" value="Chromosome"/>
</dbReference>
<protein>
    <submittedName>
        <fullName evidence="3">Helix-turn-helix protein</fullName>
    </submittedName>
</protein>
<evidence type="ECO:0000313" key="4">
    <source>
        <dbReference type="Proteomes" id="UP000318538"/>
    </source>
</evidence>
<dbReference type="InterPro" id="IPR001387">
    <property type="entry name" value="Cro/C1-type_HTH"/>
</dbReference>
<keyword evidence="4" id="KW-1185">Reference proteome</keyword>
<reference evidence="3 4" key="1">
    <citation type="submission" date="2019-02" db="EMBL/GenBank/DDBJ databases">
        <title>Deep-cultivation of Planctomycetes and their phenomic and genomic characterization uncovers novel biology.</title>
        <authorList>
            <person name="Wiegand S."/>
            <person name="Jogler M."/>
            <person name="Boedeker C."/>
            <person name="Pinto D."/>
            <person name="Vollmers J."/>
            <person name="Rivas-Marin E."/>
            <person name="Kohn T."/>
            <person name="Peeters S.H."/>
            <person name="Heuer A."/>
            <person name="Rast P."/>
            <person name="Oberbeckmann S."/>
            <person name="Bunk B."/>
            <person name="Jeske O."/>
            <person name="Meyerdierks A."/>
            <person name="Storesund J.E."/>
            <person name="Kallscheuer N."/>
            <person name="Luecker S."/>
            <person name="Lage O.M."/>
            <person name="Pohl T."/>
            <person name="Merkel B.J."/>
            <person name="Hornburger P."/>
            <person name="Mueller R.-W."/>
            <person name="Bruemmer F."/>
            <person name="Labrenz M."/>
            <person name="Spormann A.M."/>
            <person name="Op den Camp H."/>
            <person name="Overmann J."/>
            <person name="Amann R."/>
            <person name="Jetten M.S.M."/>
            <person name="Mascher T."/>
            <person name="Medema M.H."/>
            <person name="Devos D.P."/>
            <person name="Kaster A.-K."/>
            <person name="Ovreas L."/>
            <person name="Rohde M."/>
            <person name="Galperin M.Y."/>
            <person name="Jogler C."/>
        </authorList>
    </citation>
    <scope>NUCLEOTIDE SEQUENCE [LARGE SCALE GENOMIC DNA]</scope>
    <source>
        <strain evidence="3 4">K22_7</strain>
    </source>
</reference>
<feature type="region of interest" description="Disordered" evidence="1">
    <location>
        <begin position="1"/>
        <end position="34"/>
    </location>
</feature>
<evidence type="ECO:0000313" key="3">
    <source>
        <dbReference type="EMBL" id="QDT04346.1"/>
    </source>
</evidence>
<evidence type="ECO:0000256" key="1">
    <source>
        <dbReference type="SAM" id="MobiDB-lite"/>
    </source>
</evidence>
<dbReference type="PROSITE" id="PS50943">
    <property type="entry name" value="HTH_CROC1"/>
    <property type="match status" value="1"/>
</dbReference>
<dbReference type="GO" id="GO:0003677">
    <property type="term" value="F:DNA binding"/>
    <property type="evidence" value="ECO:0007669"/>
    <property type="project" value="InterPro"/>
</dbReference>
<accession>A0A517NB28</accession>
<dbReference type="Pfam" id="PF01381">
    <property type="entry name" value="HTH_3"/>
    <property type="match status" value="1"/>
</dbReference>
<feature type="compositionally biased region" description="Basic residues" evidence="1">
    <location>
        <begin position="1"/>
        <end position="24"/>
    </location>
</feature>
<gene>
    <name evidence="3" type="ORF">K227x_27370</name>
</gene>
<evidence type="ECO:0000259" key="2">
    <source>
        <dbReference type="PROSITE" id="PS50943"/>
    </source>
</evidence>
<dbReference type="OrthoDB" id="292729at2"/>
<dbReference type="InterPro" id="IPR010982">
    <property type="entry name" value="Lambda_DNA-bd_dom_sf"/>
</dbReference>
<dbReference type="RefSeq" id="WP_145169925.1">
    <property type="nucleotide sequence ID" value="NZ_CP036525.1"/>
</dbReference>
<feature type="domain" description="HTH cro/C1-type" evidence="2">
    <location>
        <begin position="60"/>
        <end position="105"/>
    </location>
</feature>